<gene>
    <name evidence="1" type="ORF">PARHAE_02517</name>
</gene>
<evidence type="ECO:0000313" key="2">
    <source>
        <dbReference type="Proteomes" id="UP000270743"/>
    </source>
</evidence>
<sequence length="97" mass="10414">MSLGAYIRSRLFGDDVPPRRTQGKFPVKDKAALAKVLAVLGASRLSQNINQLARAVNIGALPVTPETDAELRDACRAVMDMRDELLRALGKMPGAAP</sequence>
<name>A0A447IPA8_9RHOB</name>
<evidence type="ECO:0008006" key="3">
    <source>
        <dbReference type="Google" id="ProtNLM"/>
    </source>
</evidence>
<dbReference type="EMBL" id="UZWE01000036">
    <property type="protein sequence ID" value="VDS09318.1"/>
    <property type="molecule type" value="Genomic_DNA"/>
</dbReference>
<dbReference type="AlphaFoldDB" id="A0A447IPA8"/>
<evidence type="ECO:0000313" key="1">
    <source>
        <dbReference type="EMBL" id="VDS09318.1"/>
    </source>
</evidence>
<dbReference type="RefSeq" id="WP_206436946.1">
    <property type="nucleotide sequence ID" value="NZ_UZWE01000036.1"/>
</dbReference>
<keyword evidence="2" id="KW-1185">Reference proteome</keyword>
<protein>
    <recommendedName>
        <fullName evidence="3">Bacterial mobilisation domain-containing protein</fullName>
    </recommendedName>
</protein>
<reference evidence="1 2" key="1">
    <citation type="submission" date="2018-12" db="EMBL/GenBank/DDBJ databases">
        <authorList>
            <person name="Criscuolo A."/>
        </authorList>
    </citation>
    <scope>NUCLEOTIDE SEQUENCE [LARGE SCALE GENOMIC DNA]</scope>
    <source>
        <strain evidence="1">ACIP1116241</strain>
    </source>
</reference>
<organism evidence="1 2">
    <name type="scientific">Paracoccus haematequi</name>
    <dbReference type="NCBI Taxonomy" id="2491866"/>
    <lineage>
        <taxon>Bacteria</taxon>
        <taxon>Pseudomonadati</taxon>
        <taxon>Pseudomonadota</taxon>
        <taxon>Alphaproteobacteria</taxon>
        <taxon>Rhodobacterales</taxon>
        <taxon>Paracoccaceae</taxon>
        <taxon>Paracoccus</taxon>
    </lineage>
</organism>
<accession>A0A447IPA8</accession>
<proteinExistence type="predicted"/>
<dbReference type="Proteomes" id="UP000270743">
    <property type="component" value="Unassembled WGS sequence"/>
</dbReference>